<dbReference type="RefSeq" id="WP_068367792.1">
    <property type="nucleotide sequence ID" value="NZ_KQ960175.1"/>
</dbReference>
<dbReference type="STRING" id="755172.HMPREF1863_00970"/>
<reference evidence="3" key="1">
    <citation type="submission" date="2016-01" db="EMBL/GenBank/DDBJ databases">
        <authorList>
            <person name="Mitreva M."/>
            <person name="Pepin K.H."/>
            <person name="Mihindukulasuriya K.A."/>
            <person name="Fulton R."/>
            <person name="Fronick C."/>
            <person name="O'Laughlin M."/>
            <person name="Miner T."/>
            <person name="Herter B."/>
            <person name="Rosa B.A."/>
            <person name="Cordes M."/>
            <person name="Tomlinson C."/>
            <person name="Wollam A."/>
            <person name="Palsikar V.B."/>
            <person name="Mardis E.R."/>
            <person name="Wilson R.K."/>
        </authorList>
    </citation>
    <scope>NUCLEOTIDE SEQUENCE [LARGE SCALE GENOMIC DNA]</scope>
    <source>
        <strain evidence="3">DNF00729</strain>
    </source>
</reference>
<gene>
    <name evidence="2" type="ORF">HMPREF1863_00970</name>
</gene>
<dbReference type="Proteomes" id="UP000070442">
    <property type="component" value="Unassembled WGS sequence"/>
</dbReference>
<comment type="caution">
    <text evidence="2">The sequence shown here is derived from an EMBL/GenBank/DDBJ whole genome shotgun (WGS) entry which is preliminary data.</text>
</comment>
<keyword evidence="1" id="KW-0472">Membrane</keyword>
<evidence type="ECO:0000313" key="3">
    <source>
        <dbReference type="Proteomes" id="UP000070442"/>
    </source>
</evidence>
<feature type="transmembrane region" description="Helical" evidence="1">
    <location>
        <begin position="7"/>
        <end position="27"/>
    </location>
</feature>
<evidence type="ECO:0000313" key="2">
    <source>
        <dbReference type="EMBL" id="KXB66588.1"/>
    </source>
</evidence>
<accession>A0A134AFT6</accession>
<dbReference type="EMBL" id="LSDG01000027">
    <property type="protein sequence ID" value="KXB66588.1"/>
    <property type="molecule type" value="Genomic_DNA"/>
</dbReference>
<proteinExistence type="predicted"/>
<keyword evidence="1" id="KW-0812">Transmembrane</keyword>
<keyword evidence="1" id="KW-1133">Transmembrane helix</keyword>
<dbReference type="AlphaFoldDB" id="A0A134AFT6"/>
<name>A0A134AFT6_9FIRM</name>
<organism evidence="2 3">
    <name type="scientific">Aedoeadaptatus coxii</name>
    <dbReference type="NCBI Taxonomy" id="755172"/>
    <lineage>
        <taxon>Bacteria</taxon>
        <taxon>Bacillati</taxon>
        <taxon>Bacillota</taxon>
        <taxon>Tissierellia</taxon>
        <taxon>Tissierellales</taxon>
        <taxon>Peptoniphilaceae</taxon>
        <taxon>Aedoeadaptatus</taxon>
    </lineage>
</organism>
<protein>
    <submittedName>
        <fullName evidence="2">Uncharacterized protein</fullName>
    </submittedName>
</protein>
<sequence>MTKRSGSVSLMAVMIFSIIALLSLYLFSRLETQSLSARAMKDSAQSGYYAESLAYLAWNDLKEEKLASLFTGGKQTLPRPQYGDITAQTAELQPIKEEGKYCSFSLLTRATYKGISSFAQLKGELVNPIFNVESGHLDFGTKGFKEIVSPWFAALEKDPDYMKEPSVDSWMTANGDYVTYDNRRFRVIRGENEIASFSPDLPTRIFIRGELTLKTPTAMEGLAVINEDAIIKGNLKVKGVCIIKPGARIEGRLACDGLILGNQPEGAVVAFNPKATERVLYPFPGFIKIHDLHMKKVYEQ</sequence>
<dbReference type="PATRIC" id="fig|755172.3.peg.929"/>
<keyword evidence="3" id="KW-1185">Reference proteome</keyword>
<evidence type="ECO:0000256" key="1">
    <source>
        <dbReference type="SAM" id="Phobius"/>
    </source>
</evidence>